<dbReference type="EMBL" id="RRYP01003825">
    <property type="protein sequence ID" value="TNV83447.1"/>
    <property type="molecule type" value="Genomic_DNA"/>
</dbReference>
<keyword evidence="2" id="KW-1185">Reference proteome</keyword>
<dbReference type="AlphaFoldDB" id="A0A8J8T5T0"/>
<accession>A0A8J8T5T0</accession>
<reference evidence="1" key="1">
    <citation type="submission" date="2019-06" db="EMBL/GenBank/DDBJ databases">
        <authorList>
            <person name="Zheng W."/>
        </authorList>
    </citation>
    <scope>NUCLEOTIDE SEQUENCE</scope>
    <source>
        <strain evidence="1">QDHG01</strain>
    </source>
</reference>
<comment type="caution">
    <text evidence="1">The sequence shown here is derived from an EMBL/GenBank/DDBJ whole genome shotgun (WGS) entry which is preliminary data.</text>
</comment>
<sequence>MLENLIMMLNSDSHHSQKPQKLVQYYIPSLRLSLPLRYQLQYYCGFQEEYVFSPLPQCIFNQFPCLIRSPY</sequence>
<protein>
    <submittedName>
        <fullName evidence="1">Uncharacterized protein</fullName>
    </submittedName>
</protein>
<gene>
    <name evidence="1" type="ORF">FGO68_gene6303</name>
</gene>
<dbReference type="Proteomes" id="UP000785679">
    <property type="component" value="Unassembled WGS sequence"/>
</dbReference>
<evidence type="ECO:0000313" key="1">
    <source>
        <dbReference type="EMBL" id="TNV83447.1"/>
    </source>
</evidence>
<organism evidence="1 2">
    <name type="scientific">Halteria grandinella</name>
    <dbReference type="NCBI Taxonomy" id="5974"/>
    <lineage>
        <taxon>Eukaryota</taxon>
        <taxon>Sar</taxon>
        <taxon>Alveolata</taxon>
        <taxon>Ciliophora</taxon>
        <taxon>Intramacronucleata</taxon>
        <taxon>Spirotrichea</taxon>
        <taxon>Stichotrichia</taxon>
        <taxon>Sporadotrichida</taxon>
        <taxon>Halteriidae</taxon>
        <taxon>Halteria</taxon>
    </lineage>
</organism>
<evidence type="ECO:0000313" key="2">
    <source>
        <dbReference type="Proteomes" id="UP000785679"/>
    </source>
</evidence>
<proteinExistence type="predicted"/>
<name>A0A8J8T5T0_HALGN</name>